<evidence type="ECO:0000256" key="1">
    <source>
        <dbReference type="ARBA" id="ARBA00005234"/>
    </source>
</evidence>
<dbReference type="GO" id="GO:0016926">
    <property type="term" value="P:protein desumoylation"/>
    <property type="evidence" value="ECO:0007669"/>
    <property type="project" value="TreeGrafter"/>
</dbReference>
<protein>
    <recommendedName>
        <fullName evidence="7">Ubiquitin-like protease family profile domain-containing protein</fullName>
    </recommendedName>
</protein>
<feature type="region of interest" description="Disordered" evidence="6">
    <location>
        <begin position="621"/>
        <end position="750"/>
    </location>
</feature>
<dbReference type="GO" id="GO:0005634">
    <property type="term" value="C:nucleus"/>
    <property type="evidence" value="ECO:0007669"/>
    <property type="project" value="TreeGrafter"/>
</dbReference>
<keyword evidence="5" id="KW-0378">Hydrolase</keyword>
<accession>A0AAD6UVN6</accession>
<evidence type="ECO:0000313" key="8">
    <source>
        <dbReference type="EMBL" id="KAJ7195469.1"/>
    </source>
</evidence>
<dbReference type="InterPro" id="IPR003653">
    <property type="entry name" value="Peptidase_C48_C"/>
</dbReference>
<dbReference type="PROSITE" id="PS50600">
    <property type="entry name" value="ULP_PROTEASE"/>
    <property type="match status" value="1"/>
</dbReference>
<reference evidence="8" key="1">
    <citation type="submission" date="2023-03" db="EMBL/GenBank/DDBJ databases">
        <title>Massive genome expansion in bonnet fungi (Mycena s.s.) driven by repeated elements and novel gene families across ecological guilds.</title>
        <authorList>
            <consortium name="Lawrence Berkeley National Laboratory"/>
            <person name="Harder C.B."/>
            <person name="Miyauchi S."/>
            <person name="Viragh M."/>
            <person name="Kuo A."/>
            <person name="Thoen E."/>
            <person name="Andreopoulos B."/>
            <person name="Lu D."/>
            <person name="Skrede I."/>
            <person name="Drula E."/>
            <person name="Henrissat B."/>
            <person name="Morin E."/>
            <person name="Kohler A."/>
            <person name="Barry K."/>
            <person name="LaButti K."/>
            <person name="Morin E."/>
            <person name="Salamov A."/>
            <person name="Lipzen A."/>
            <person name="Mereny Z."/>
            <person name="Hegedus B."/>
            <person name="Baldrian P."/>
            <person name="Stursova M."/>
            <person name="Weitz H."/>
            <person name="Taylor A."/>
            <person name="Grigoriev I.V."/>
            <person name="Nagy L.G."/>
            <person name="Martin F."/>
            <person name="Kauserud H."/>
        </authorList>
    </citation>
    <scope>NUCLEOTIDE SEQUENCE</scope>
    <source>
        <strain evidence="8">9144</strain>
    </source>
</reference>
<dbReference type="Gene3D" id="1.10.418.20">
    <property type="match status" value="1"/>
</dbReference>
<feature type="compositionally biased region" description="Basic and acidic residues" evidence="6">
    <location>
        <begin position="888"/>
        <end position="900"/>
    </location>
</feature>
<keyword evidence="4" id="KW-0833">Ubl conjugation pathway</keyword>
<evidence type="ECO:0000259" key="7">
    <source>
        <dbReference type="PROSITE" id="PS50600"/>
    </source>
</evidence>
<dbReference type="Proteomes" id="UP001219525">
    <property type="component" value="Unassembled WGS sequence"/>
</dbReference>
<dbReference type="AlphaFoldDB" id="A0AAD6UVN6"/>
<comment type="similarity">
    <text evidence="1">Belongs to the peptidase C48 family.</text>
</comment>
<feature type="compositionally biased region" description="Basic and acidic residues" evidence="6">
    <location>
        <begin position="379"/>
        <end position="405"/>
    </location>
</feature>
<evidence type="ECO:0000256" key="5">
    <source>
        <dbReference type="ARBA" id="ARBA00022801"/>
    </source>
</evidence>
<organism evidence="8 9">
    <name type="scientific">Mycena pura</name>
    <dbReference type="NCBI Taxonomy" id="153505"/>
    <lineage>
        <taxon>Eukaryota</taxon>
        <taxon>Fungi</taxon>
        <taxon>Dikarya</taxon>
        <taxon>Basidiomycota</taxon>
        <taxon>Agaricomycotina</taxon>
        <taxon>Agaricomycetes</taxon>
        <taxon>Agaricomycetidae</taxon>
        <taxon>Agaricales</taxon>
        <taxon>Marasmiineae</taxon>
        <taxon>Mycenaceae</taxon>
        <taxon>Mycena</taxon>
    </lineage>
</organism>
<evidence type="ECO:0000256" key="3">
    <source>
        <dbReference type="ARBA" id="ARBA00022670"/>
    </source>
</evidence>
<dbReference type="PANTHER" id="PTHR46896:SF3">
    <property type="entry name" value="FI06413P-RELATED"/>
    <property type="match status" value="1"/>
</dbReference>
<evidence type="ECO:0000313" key="9">
    <source>
        <dbReference type="Proteomes" id="UP001219525"/>
    </source>
</evidence>
<evidence type="ECO:0000256" key="6">
    <source>
        <dbReference type="SAM" id="MobiDB-lite"/>
    </source>
</evidence>
<feature type="region of interest" description="Disordered" evidence="6">
    <location>
        <begin position="1"/>
        <end position="21"/>
    </location>
</feature>
<proteinExistence type="inferred from homology"/>
<feature type="compositionally biased region" description="Acidic residues" evidence="6">
    <location>
        <begin position="902"/>
        <end position="913"/>
    </location>
</feature>
<sequence length="933" mass="104110">MWTKPPTPIHTPRNPPPSRVSVHTILPVATYSAEVTYVDDDDPIEDVSEVSPPKVNPQRVKKMVQEIEGKQSSEAVNNRVFPRLDLETMSMNSKPQKIKNGMKPKAFLIHFFGYLYFNCFGNQNVQSTLTRTTFTRTNLPEPTKPSEKSKFLPIKAWYLGAKFFDEAYHLEFDSAGKMTIRSGEEPRGPARHAEEIDVRSVASRVRFMDPQNELDGKILVLETLTSSRKGKAAIGTAYAQQFKQGAGANRGRGKITVQFDNLSINAYRDFVEWLKKRVDNHETIRGPGGMAVWEEASRIAELAETRDQRETAEAAGGFLAGPSRTSGANKLPVKAAESDDDWTPPAVPNMAKRTRPGSFNKPIEIESPTMPAPRPRATKNTDRNLKSNSHSESEPQSRSEIEPQRRSTRQSVAPQRPSADPDEVILVYPPGQAGAVNITNSDLTRLAPGEFLNDTLIEFGLKLWLQGLEKDHPELVKQIHVFSSFFYKKLNKKNFQEGYASVRKWTNKIDLFGKKYIIIPINENLHWYLAIIYHPEHILNPLPPPPLKNTPTTRRKARQEAAKSPEIDHPLYSARPPDSKASSVTRGTPTPMETAGGSGTLSPNSNAAEAEVVDELTACSINEDSPPSHEVTDKPDSDAGDDVDDFDSLFDEDEKMDVDGSHSGDSQTASDGRDPDPQDMEVDELEEDTEKSTDDPLDFLSKQSPPSAPTSFAPVESGSFYGHSKGKRKAESPPVLAAEPEEASPSEALDDRIEEEVVVVGEQPRTYVFTLDSLGTRHPKVVSVLSEYLQHEALEKKMIPLDMSSTPIGRPALVPHQPNFCDCGIYLLHLAETFISDPLRYYNLILTKKKSHYSSSERQADWNDDGTKDLRGKLKERIEDLSTEWKKDRAAKKELEKTQEEAAPDSSDDEIDIVDTTPAPEKEKTPKKAKRIR</sequence>
<feature type="domain" description="Ubiquitin-like protease family profile" evidence="7">
    <location>
        <begin position="436"/>
        <end position="834"/>
    </location>
</feature>
<feature type="compositionally biased region" description="Acidic residues" evidence="6">
    <location>
        <begin position="677"/>
        <end position="689"/>
    </location>
</feature>
<feature type="region of interest" description="Disordered" evidence="6">
    <location>
        <begin position="305"/>
        <end position="424"/>
    </location>
</feature>
<dbReference type="SUPFAM" id="SSF54001">
    <property type="entry name" value="Cysteine proteinases"/>
    <property type="match status" value="1"/>
</dbReference>
<feature type="compositionally biased region" description="Acidic residues" evidence="6">
    <location>
        <begin position="638"/>
        <end position="656"/>
    </location>
</feature>
<dbReference type="EMBL" id="JARJCW010000090">
    <property type="protein sequence ID" value="KAJ7195469.1"/>
    <property type="molecule type" value="Genomic_DNA"/>
</dbReference>
<feature type="region of interest" description="Disordered" evidence="6">
    <location>
        <begin position="888"/>
        <end position="933"/>
    </location>
</feature>
<dbReference type="InterPro" id="IPR038765">
    <property type="entry name" value="Papain-like_cys_pep_sf"/>
</dbReference>
<feature type="compositionally biased region" description="Pro residues" evidence="6">
    <location>
        <begin position="1"/>
        <end position="18"/>
    </location>
</feature>
<keyword evidence="2" id="KW-0597">Phosphoprotein</keyword>
<dbReference type="InterPro" id="IPR051947">
    <property type="entry name" value="Sentrin-specific_protease"/>
</dbReference>
<gene>
    <name evidence="8" type="ORF">GGX14DRAFT_474847</name>
</gene>
<keyword evidence="9" id="KW-1185">Reference proteome</keyword>
<dbReference type="Pfam" id="PF02902">
    <property type="entry name" value="Peptidase_C48"/>
    <property type="match status" value="2"/>
</dbReference>
<evidence type="ECO:0000256" key="2">
    <source>
        <dbReference type="ARBA" id="ARBA00022553"/>
    </source>
</evidence>
<feature type="compositionally biased region" description="Basic and acidic residues" evidence="6">
    <location>
        <begin position="558"/>
        <end position="569"/>
    </location>
</feature>
<evidence type="ECO:0000256" key="4">
    <source>
        <dbReference type="ARBA" id="ARBA00022786"/>
    </source>
</evidence>
<comment type="caution">
    <text evidence="8">The sequence shown here is derived from an EMBL/GenBank/DDBJ whole genome shotgun (WGS) entry which is preliminary data.</text>
</comment>
<dbReference type="GO" id="GO:0070139">
    <property type="term" value="F:SUMO-specific endopeptidase activity"/>
    <property type="evidence" value="ECO:0007669"/>
    <property type="project" value="TreeGrafter"/>
</dbReference>
<name>A0AAD6UVN6_9AGAR</name>
<dbReference type="Gene3D" id="3.40.395.10">
    <property type="entry name" value="Adenoviral Proteinase, Chain A"/>
    <property type="match status" value="1"/>
</dbReference>
<dbReference type="GO" id="GO:0005737">
    <property type="term" value="C:cytoplasm"/>
    <property type="evidence" value="ECO:0007669"/>
    <property type="project" value="TreeGrafter"/>
</dbReference>
<keyword evidence="3" id="KW-0645">Protease</keyword>
<feature type="compositionally biased region" description="Basic and acidic residues" evidence="6">
    <location>
        <begin position="626"/>
        <end position="637"/>
    </location>
</feature>
<feature type="region of interest" description="Disordered" evidence="6">
    <location>
        <begin position="543"/>
        <end position="608"/>
    </location>
</feature>
<dbReference type="PANTHER" id="PTHR46896">
    <property type="entry name" value="SENTRIN-SPECIFIC PROTEASE"/>
    <property type="match status" value="1"/>
</dbReference>
<dbReference type="GO" id="GO:0006508">
    <property type="term" value="P:proteolysis"/>
    <property type="evidence" value="ECO:0007669"/>
    <property type="project" value="UniProtKB-KW"/>
</dbReference>